<evidence type="ECO:0000259" key="4">
    <source>
        <dbReference type="Pfam" id="PF20052"/>
    </source>
</evidence>
<proteinExistence type="predicted"/>
<dbReference type="Proteomes" id="UP001611162">
    <property type="component" value="Unassembled WGS sequence"/>
</dbReference>
<dbReference type="InterPro" id="IPR049532">
    <property type="entry name" value="GAP1-like_C"/>
</dbReference>
<dbReference type="InterPro" id="IPR045401">
    <property type="entry name" value="GAP1-M"/>
</dbReference>
<feature type="domain" description="GTPase-associated protein 1-like C-terminal" evidence="4">
    <location>
        <begin position="365"/>
        <end position="751"/>
    </location>
</feature>
<sequence length="794" mass="83952">MTLQQLHYTSAAPGPDGSGFRFTAVSDDLPAALLGEVEQLVGYEPPRAAPARPTADELTTFPIAFSHHLLSDGSRLLCRAVYTGTDYSGRYGNFHAHAVRLSPADALPGGMLPIQAWESSFWADSTPGDGVLAGEPTSAGRIDKARLLEFVRARAERLEPFLADVRNLFLDPDAPQLLVVERDSADVAHWIAVASAVLPRERAGRLTFTTYTRRPGLARQQIVGTSPDADTDAADADRRFRVHDCAGGRSSPARDDAPDAWASVAARLWLAGLPELVSGTVRNPEGTGPDAPYDAGRLAVLAAREGVALDAAGRTAAARRAMEQPPTPDRFALLTGLAAGGTARTAEEWTALAALADEFAPLAGHAITDPLVRDLRAELTRASDEPLPVLLSLHRLAEALRLDLTAALPALTTRMSAALLDDNDDNDDNDDKDRAAVRAALGAHPELAAAVLGSLDRAAATGDPAAVARVLADGIPGADLEPHPHLRMAAALGMAGQHTDRPGLLDSLMKAAGAEHQGEPSVLRTAVRLIWGGTPIRPVEAGILLAELPEAWCRAAGLDDSFVQAALDSEPADPEAPELAKALLLNRATTLAPRQRAALLLLELAGDLTAGEALTGYAGRAVALRAQALPLEPGIETRVSTALAERLLDSTAPPGELLALVQGGDEPFLRAYDRAARREGVADRMRGTPGYAAECFAAWQTAPGAGALWEEIRTGLLTSVLRPVVRRMPAEDVDELLGDLRRRGGPWASAFQDWNRPGVLGRISGRWRARGGNRPGTAGARGPGDIEPPREERP</sequence>
<dbReference type="Pfam" id="PF20014">
    <property type="entry name" value="GAP1-M"/>
    <property type="match status" value="1"/>
</dbReference>
<dbReference type="Pfam" id="PF20052">
    <property type="entry name" value="GAP1-C"/>
    <property type="match status" value="1"/>
</dbReference>
<accession>A0ABW7SXH6</accession>
<protein>
    <submittedName>
        <fullName evidence="5">GTPase-associated protein 1-related protein</fullName>
    </submittedName>
</protein>
<dbReference type="EMBL" id="JBIRRB010000001">
    <property type="protein sequence ID" value="MFI0909280.1"/>
    <property type="molecule type" value="Genomic_DNA"/>
</dbReference>
<reference evidence="5 6" key="1">
    <citation type="submission" date="2024-10" db="EMBL/GenBank/DDBJ databases">
        <title>The Natural Products Discovery Center: Release of the First 8490 Sequenced Strains for Exploring Actinobacteria Biosynthetic Diversity.</title>
        <authorList>
            <person name="Kalkreuter E."/>
            <person name="Kautsar S.A."/>
            <person name="Yang D."/>
            <person name="Bader C.D."/>
            <person name="Teijaro C.N."/>
            <person name="Fluegel L."/>
            <person name="Davis C.M."/>
            <person name="Simpson J.R."/>
            <person name="Lauterbach L."/>
            <person name="Steele A.D."/>
            <person name="Gui C."/>
            <person name="Meng S."/>
            <person name="Li G."/>
            <person name="Viehrig K."/>
            <person name="Ye F."/>
            <person name="Su P."/>
            <person name="Kiefer A.F."/>
            <person name="Nichols A."/>
            <person name="Cepeda A.J."/>
            <person name="Yan W."/>
            <person name="Fan B."/>
            <person name="Jiang Y."/>
            <person name="Adhikari A."/>
            <person name="Zheng C.-J."/>
            <person name="Schuster L."/>
            <person name="Cowan T.M."/>
            <person name="Smanski M.J."/>
            <person name="Chevrette M.G."/>
            <person name="De Carvalho L.P.S."/>
            <person name="Shen B."/>
        </authorList>
    </citation>
    <scope>NUCLEOTIDE SEQUENCE [LARGE SCALE GENOMIC DNA]</scope>
    <source>
        <strain evidence="5 6">NPDC020979</strain>
    </source>
</reference>
<organism evidence="5 6">
    <name type="scientific">Streptomyces abikoensis</name>
    <dbReference type="NCBI Taxonomy" id="97398"/>
    <lineage>
        <taxon>Bacteria</taxon>
        <taxon>Bacillati</taxon>
        <taxon>Actinomycetota</taxon>
        <taxon>Actinomycetes</taxon>
        <taxon>Kitasatosporales</taxon>
        <taxon>Streptomycetaceae</taxon>
        <taxon>Streptomyces</taxon>
    </lineage>
</organism>
<feature type="region of interest" description="Disordered" evidence="1">
    <location>
        <begin position="765"/>
        <end position="794"/>
    </location>
</feature>
<feature type="domain" description="GTPase-associated protein 1 N-terminal" evidence="2">
    <location>
        <begin position="3"/>
        <end position="130"/>
    </location>
</feature>
<feature type="domain" description="GTPase-associated protein 1 middle" evidence="3">
    <location>
        <begin position="147"/>
        <end position="246"/>
    </location>
</feature>
<dbReference type="InterPro" id="IPR045402">
    <property type="entry name" value="GAP1-N2"/>
</dbReference>
<evidence type="ECO:0000256" key="1">
    <source>
        <dbReference type="SAM" id="MobiDB-lite"/>
    </source>
</evidence>
<gene>
    <name evidence="5" type="ORF">ACH4TF_02360</name>
</gene>
<dbReference type="RefSeq" id="WP_397611911.1">
    <property type="nucleotide sequence ID" value="NZ_JBIRRB010000001.1"/>
</dbReference>
<evidence type="ECO:0000259" key="2">
    <source>
        <dbReference type="Pfam" id="PF20013"/>
    </source>
</evidence>
<evidence type="ECO:0000313" key="5">
    <source>
        <dbReference type="EMBL" id="MFI0909280.1"/>
    </source>
</evidence>
<dbReference type="Pfam" id="PF20013">
    <property type="entry name" value="GAP1-N2"/>
    <property type="match status" value="1"/>
</dbReference>
<evidence type="ECO:0000259" key="3">
    <source>
        <dbReference type="Pfam" id="PF20014"/>
    </source>
</evidence>
<name>A0ABW7SXH6_9ACTN</name>
<comment type="caution">
    <text evidence="5">The sequence shown here is derived from an EMBL/GenBank/DDBJ whole genome shotgun (WGS) entry which is preliminary data.</text>
</comment>
<evidence type="ECO:0000313" key="6">
    <source>
        <dbReference type="Proteomes" id="UP001611162"/>
    </source>
</evidence>
<keyword evidence="6" id="KW-1185">Reference proteome</keyword>